<evidence type="ECO:0000313" key="2">
    <source>
        <dbReference type="Proteomes" id="UP000823775"/>
    </source>
</evidence>
<dbReference type="EMBL" id="JACEIK010003104">
    <property type="protein sequence ID" value="MCD9640331.1"/>
    <property type="molecule type" value="Genomic_DNA"/>
</dbReference>
<accession>A0ABS8UZT1</accession>
<name>A0ABS8UZT1_DATST</name>
<proteinExistence type="predicted"/>
<sequence length="178" mass="19565">MGILCFIYGKATAPQAQGLHIYIAMPTIGLGAGARAHMWLDLVCSWLMPSQITIEVSIEVAILIACIMDHVHINVGEVITDQFKRRAKQQVKALPFPSPFHLAVVPTPTPLDFLKLAQRAKVHESQLVKLAKAIPSMIQIAINKAMQPAKDKLKSLWTTVEVLESKVISLRREVAAIG</sequence>
<gene>
    <name evidence="1" type="ORF">HAX54_025607</name>
</gene>
<keyword evidence="2" id="KW-1185">Reference proteome</keyword>
<protein>
    <submittedName>
        <fullName evidence="1">Uncharacterized protein</fullName>
    </submittedName>
</protein>
<evidence type="ECO:0000313" key="1">
    <source>
        <dbReference type="EMBL" id="MCD9640331.1"/>
    </source>
</evidence>
<reference evidence="1 2" key="1">
    <citation type="journal article" date="2021" name="BMC Genomics">
        <title>Datura genome reveals duplications of psychoactive alkaloid biosynthetic genes and high mutation rate following tissue culture.</title>
        <authorList>
            <person name="Rajewski A."/>
            <person name="Carter-House D."/>
            <person name="Stajich J."/>
            <person name="Litt A."/>
        </authorList>
    </citation>
    <scope>NUCLEOTIDE SEQUENCE [LARGE SCALE GENOMIC DNA]</scope>
    <source>
        <strain evidence="1">AR-01</strain>
    </source>
</reference>
<dbReference type="Proteomes" id="UP000823775">
    <property type="component" value="Unassembled WGS sequence"/>
</dbReference>
<organism evidence="1 2">
    <name type="scientific">Datura stramonium</name>
    <name type="common">Jimsonweed</name>
    <name type="synonym">Common thornapple</name>
    <dbReference type="NCBI Taxonomy" id="4076"/>
    <lineage>
        <taxon>Eukaryota</taxon>
        <taxon>Viridiplantae</taxon>
        <taxon>Streptophyta</taxon>
        <taxon>Embryophyta</taxon>
        <taxon>Tracheophyta</taxon>
        <taxon>Spermatophyta</taxon>
        <taxon>Magnoliopsida</taxon>
        <taxon>eudicotyledons</taxon>
        <taxon>Gunneridae</taxon>
        <taxon>Pentapetalae</taxon>
        <taxon>asterids</taxon>
        <taxon>lamiids</taxon>
        <taxon>Solanales</taxon>
        <taxon>Solanaceae</taxon>
        <taxon>Solanoideae</taxon>
        <taxon>Datureae</taxon>
        <taxon>Datura</taxon>
    </lineage>
</organism>
<comment type="caution">
    <text evidence="1">The sequence shown here is derived from an EMBL/GenBank/DDBJ whole genome shotgun (WGS) entry which is preliminary data.</text>
</comment>